<protein>
    <submittedName>
        <fullName evidence="1">Uncharacterized protein</fullName>
    </submittedName>
</protein>
<dbReference type="AlphaFoldDB" id="A0A5C2SCD5"/>
<evidence type="ECO:0000313" key="2">
    <source>
        <dbReference type="Proteomes" id="UP000313359"/>
    </source>
</evidence>
<dbReference type="EMBL" id="ML122262">
    <property type="protein sequence ID" value="RPD61341.1"/>
    <property type="molecule type" value="Genomic_DNA"/>
</dbReference>
<reference evidence="1" key="1">
    <citation type="journal article" date="2018" name="Genome Biol. Evol.">
        <title>Genomics and development of Lentinus tigrinus, a white-rot wood-decaying mushroom with dimorphic fruiting bodies.</title>
        <authorList>
            <person name="Wu B."/>
            <person name="Xu Z."/>
            <person name="Knudson A."/>
            <person name="Carlson A."/>
            <person name="Chen N."/>
            <person name="Kovaka S."/>
            <person name="LaButti K."/>
            <person name="Lipzen A."/>
            <person name="Pennachio C."/>
            <person name="Riley R."/>
            <person name="Schakwitz W."/>
            <person name="Umezawa K."/>
            <person name="Ohm R.A."/>
            <person name="Grigoriev I.V."/>
            <person name="Nagy L.G."/>
            <person name="Gibbons J."/>
            <person name="Hibbett D."/>
        </authorList>
    </citation>
    <scope>NUCLEOTIDE SEQUENCE [LARGE SCALE GENOMIC DNA]</scope>
    <source>
        <strain evidence="1">ALCF2SS1-6</strain>
    </source>
</reference>
<proteinExistence type="predicted"/>
<organism evidence="1 2">
    <name type="scientific">Lentinus tigrinus ALCF2SS1-6</name>
    <dbReference type="NCBI Taxonomy" id="1328759"/>
    <lineage>
        <taxon>Eukaryota</taxon>
        <taxon>Fungi</taxon>
        <taxon>Dikarya</taxon>
        <taxon>Basidiomycota</taxon>
        <taxon>Agaricomycotina</taxon>
        <taxon>Agaricomycetes</taxon>
        <taxon>Polyporales</taxon>
        <taxon>Polyporaceae</taxon>
        <taxon>Lentinus</taxon>
    </lineage>
</organism>
<evidence type="ECO:0000313" key="1">
    <source>
        <dbReference type="EMBL" id="RPD61341.1"/>
    </source>
</evidence>
<keyword evidence="2" id="KW-1185">Reference proteome</keyword>
<sequence length="195" mass="21447">MLASIKKGDHLNNARLSVQDKRCEIVPRACQVRLHAETSLNYTGRRLQNTRTLGSTVAMRGTEVCSLRTTYVTLHSSSYCTPLTRELIALQLMLRTMQLTARGAAAETLEKPPALLVARPQMPCATISSRSPWVCNTGDAATTSPREGELRGFRWRAGETARAKRNSPVNLSRAVLNAQSIVARTSGWIITIAKK</sequence>
<gene>
    <name evidence="1" type="ORF">L227DRAFT_65970</name>
</gene>
<name>A0A5C2SCD5_9APHY</name>
<dbReference type="Proteomes" id="UP000313359">
    <property type="component" value="Unassembled WGS sequence"/>
</dbReference>
<accession>A0A5C2SCD5</accession>